<gene>
    <name evidence="4" type="ORF">AVEN_144791_1</name>
    <name evidence="2" type="ORF">AVEN_156174_1</name>
    <name evidence="3" type="ORF">AVEN_170169_1</name>
</gene>
<organism evidence="2 5">
    <name type="scientific">Araneus ventricosus</name>
    <name type="common">Orbweaver spider</name>
    <name type="synonym">Epeira ventricosa</name>
    <dbReference type="NCBI Taxonomy" id="182803"/>
    <lineage>
        <taxon>Eukaryota</taxon>
        <taxon>Metazoa</taxon>
        <taxon>Ecdysozoa</taxon>
        <taxon>Arthropoda</taxon>
        <taxon>Chelicerata</taxon>
        <taxon>Arachnida</taxon>
        <taxon>Araneae</taxon>
        <taxon>Araneomorphae</taxon>
        <taxon>Entelegynae</taxon>
        <taxon>Araneoidea</taxon>
        <taxon>Araneidae</taxon>
        <taxon>Araneus</taxon>
    </lineage>
</organism>
<name>A0A4Y2TTI7_ARAVE</name>
<dbReference type="AlphaFoldDB" id="A0A4Y2TTI7"/>
<evidence type="ECO:0000313" key="4">
    <source>
        <dbReference type="EMBL" id="GBO04392.1"/>
    </source>
</evidence>
<dbReference type="GO" id="GO:0015171">
    <property type="term" value="F:amino acid transmembrane transporter activity"/>
    <property type="evidence" value="ECO:0007669"/>
    <property type="project" value="TreeGrafter"/>
</dbReference>
<accession>A0A4Y2TTI7</accession>
<dbReference type="PANTHER" id="PTHR43243">
    <property type="entry name" value="INNER MEMBRANE TRANSPORTER YGJI-RELATED"/>
    <property type="match status" value="1"/>
</dbReference>
<dbReference type="OrthoDB" id="3900342at2759"/>
<evidence type="ECO:0000313" key="3">
    <source>
        <dbReference type="EMBL" id="GBO04371.1"/>
    </source>
</evidence>
<evidence type="ECO:0000313" key="2">
    <source>
        <dbReference type="EMBL" id="GBO03939.1"/>
    </source>
</evidence>
<dbReference type="Proteomes" id="UP000499080">
    <property type="component" value="Unassembled WGS sequence"/>
</dbReference>
<keyword evidence="5" id="KW-1185">Reference proteome</keyword>
<dbReference type="Gene3D" id="1.20.1740.10">
    <property type="entry name" value="Amino acid/polyamine transporter I"/>
    <property type="match status" value="1"/>
</dbReference>
<keyword evidence="1" id="KW-0812">Transmembrane</keyword>
<evidence type="ECO:0000256" key="1">
    <source>
        <dbReference type="SAM" id="Phobius"/>
    </source>
</evidence>
<keyword evidence="1" id="KW-1133">Transmembrane helix</keyword>
<dbReference type="PANTHER" id="PTHR43243:SF17">
    <property type="entry name" value="CATIONIC AMINO ACID TRANSPORTER-RELATED"/>
    <property type="match status" value="1"/>
</dbReference>
<dbReference type="EMBL" id="BGPR01031351">
    <property type="protein sequence ID" value="GBO04371.1"/>
    <property type="molecule type" value="Genomic_DNA"/>
</dbReference>
<comment type="caution">
    <text evidence="2">The sequence shown here is derived from an EMBL/GenBank/DDBJ whole genome shotgun (WGS) entry which is preliminary data.</text>
</comment>
<feature type="transmembrane region" description="Helical" evidence="1">
    <location>
        <begin position="168"/>
        <end position="190"/>
    </location>
</feature>
<dbReference type="EMBL" id="BGPR01031080">
    <property type="protein sequence ID" value="GBO03939.1"/>
    <property type="molecule type" value="Genomic_DNA"/>
</dbReference>
<evidence type="ECO:0000313" key="5">
    <source>
        <dbReference type="Proteomes" id="UP000499080"/>
    </source>
</evidence>
<proteinExistence type="predicted"/>
<dbReference type="EMBL" id="BGPR01031368">
    <property type="protein sequence ID" value="GBO04392.1"/>
    <property type="molecule type" value="Genomic_DNA"/>
</dbReference>
<dbReference type="GO" id="GO:0005886">
    <property type="term" value="C:plasma membrane"/>
    <property type="evidence" value="ECO:0007669"/>
    <property type="project" value="TreeGrafter"/>
</dbReference>
<sequence length="191" mass="21726">MWHRMDYFDIDDFIKTNKLSSRLDSFFPKVKFLPNKHIFFHSLPYSWNAFCIRDYCLPNCKLFSNRLSIKLAILCVRGAKCELRRVIRFLQAEGWFVENAILCVRDAKCELLRVIRFLQAEVWFVENAILCKVLTTVDLTSLGVGSCVGTGMYLVAGMVAQRVAGPSVVMSFIVAAVASLFSGKLFTVSFL</sequence>
<reference evidence="2 5" key="1">
    <citation type="journal article" date="2019" name="Sci. Rep.">
        <title>Orb-weaving spider Araneus ventricosus genome elucidates the spidroin gene catalogue.</title>
        <authorList>
            <person name="Kono N."/>
            <person name="Nakamura H."/>
            <person name="Ohtoshi R."/>
            <person name="Moran D.A.P."/>
            <person name="Shinohara A."/>
            <person name="Yoshida Y."/>
            <person name="Fujiwara M."/>
            <person name="Mori M."/>
            <person name="Tomita M."/>
            <person name="Arakawa K."/>
        </authorList>
    </citation>
    <scope>NUCLEOTIDE SEQUENCE [LARGE SCALE GENOMIC DNA]</scope>
</reference>
<keyword evidence="1" id="KW-0472">Membrane</keyword>
<protein>
    <submittedName>
        <fullName evidence="2">Uncharacterized protein</fullName>
    </submittedName>
</protein>